<dbReference type="STRING" id="933852.A0A0C2WZC9"/>
<dbReference type="Proteomes" id="UP000054097">
    <property type="component" value="Unassembled WGS sequence"/>
</dbReference>
<organism evidence="4 5">
    <name type="scientific">Serendipita vermifera MAFF 305830</name>
    <dbReference type="NCBI Taxonomy" id="933852"/>
    <lineage>
        <taxon>Eukaryota</taxon>
        <taxon>Fungi</taxon>
        <taxon>Dikarya</taxon>
        <taxon>Basidiomycota</taxon>
        <taxon>Agaricomycotina</taxon>
        <taxon>Agaricomycetes</taxon>
        <taxon>Sebacinales</taxon>
        <taxon>Serendipitaceae</taxon>
        <taxon>Serendipita</taxon>
    </lineage>
</organism>
<name>A0A0C2WZC9_SERVB</name>
<evidence type="ECO:0000256" key="1">
    <source>
        <dbReference type="ARBA" id="ARBA00006484"/>
    </source>
</evidence>
<gene>
    <name evidence="4" type="ORF">M408DRAFT_332821</name>
</gene>
<dbReference type="InterPro" id="IPR036291">
    <property type="entry name" value="NAD(P)-bd_dom_sf"/>
</dbReference>
<dbReference type="GO" id="GO:0006654">
    <property type="term" value="P:phosphatidic acid biosynthetic process"/>
    <property type="evidence" value="ECO:0007669"/>
    <property type="project" value="TreeGrafter"/>
</dbReference>
<accession>A0A0C2WZC9</accession>
<reference evidence="4 5" key="1">
    <citation type="submission" date="2014-04" db="EMBL/GenBank/DDBJ databases">
        <authorList>
            <consortium name="DOE Joint Genome Institute"/>
            <person name="Kuo A."/>
            <person name="Zuccaro A."/>
            <person name="Kohler A."/>
            <person name="Nagy L.G."/>
            <person name="Floudas D."/>
            <person name="Copeland A."/>
            <person name="Barry K.W."/>
            <person name="Cichocki N."/>
            <person name="Veneault-Fourrey C."/>
            <person name="LaButti K."/>
            <person name="Lindquist E.A."/>
            <person name="Lipzen A."/>
            <person name="Lundell T."/>
            <person name="Morin E."/>
            <person name="Murat C."/>
            <person name="Sun H."/>
            <person name="Tunlid A."/>
            <person name="Henrissat B."/>
            <person name="Grigoriev I.V."/>
            <person name="Hibbett D.S."/>
            <person name="Martin F."/>
            <person name="Nordberg H.P."/>
            <person name="Cantor M.N."/>
            <person name="Hua S.X."/>
        </authorList>
    </citation>
    <scope>NUCLEOTIDE SEQUENCE [LARGE SCALE GENOMIC DNA]</scope>
    <source>
        <strain evidence="4 5">MAFF 305830</strain>
    </source>
</reference>
<dbReference type="PANTHER" id="PTHR44169">
    <property type="entry name" value="NADPH-DEPENDENT 1-ACYLDIHYDROXYACETONE PHOSPHATE REDUCTASE"/>
    <property type="match status" value="1"/>
</dbReference>
<dbReference type="OrthoDB" id="2102561at2759"/>
<keyword evidence="5" id="KW-1185">Reference proteome</keyword>
<dbReference type="PRINTS" id="PR00080">
    <property type="entry name" value="SDRFAMILY"/>
</dbReference>
<sequence length="292" mass="31929">MAEQRRKSVLITGCSEGGTGNALAKEYCGHGFHVFATARRIEAMQNLALLNGITLIQLDVTSIPSVSSVLQTVSEILERENMSLNILVNNAGVSSVIPTVDMPLQASHNIIQTNLLGPMNMVHYFMPLLLRAASSPDGNVCIVNTGSVAGLLPLVGASYNASKAALKMWSDSLRLELEPLNIRVLHLAMGFIDTSMWGRARESLPAGSRYASIENLLVDHRLSFRQNSMSTSQFAQRVVSVSSKTNPPTTLYIGKGAFRYWVISWLLPQWLRDYEISRSLGLWGLGAALRKA</sequence>
<dbReference type="Gene3D" id="3.40.50.720">
    <property type="entry name" value="NAD(P)-binding Rossmann-like Domain"/>
    <property type="match status" value="1"/>
</dbReference>
<protein>
    <submittedName>
        <fullName evidence="4">Uncharacterized protein</fullName>
    </submittedName>
</protein>
<comment type="similarity">
    <text evidence="1 3">Belongs to the short-chain dehydrogenases/reductases (SDR) family.</text>
</comment>
<dbReference type="PRINTS" id="PR00081">
    <property type="entry name" value="GDHRDH"/>
</dbReference>
<dbReference type="GO" id="GO:0004806">
    <property type="term" value="F:triacylglycerol lipase activity"/>
    <property type="evidence" value="ECO:0007669"/>
    <property type="project" value="TreeGrafter"/>
</dbReference>
<reference evidence="5" key="2">
    <citation type="submission" date="2015-01" db="EMBL/GenBank/DDBJ databases">
        <title>Evolutionary Origins and Diversification of the Mycorrhizal Mutualists.</title>
        <authorList>
            <consortium name="DOE Joint Genome Institute"/>
            <consortium name="Mycorrhizal Genomics Consortium"/>
            <person name="Kohler A."/>
            <person name="Kuo A."/>
            <person name="Nagy L.G."/>
            <person name="Floudas D."/>
            <person name="Copeland A."/>
            <person name="Barry K.W."/>
            <person name="Cichocki N."/>
            <person name="Veneault-Fourrey C."/>
            <person name="LaButti K."/>
            <person name="Lindquist E.A."/>
            <person name="Lipzen A."/>
            <person name="Lundell T."/>
            <person name="Morin E."/>
            <person name="Murat C."/>
            <person name="Riley R."/>
            <person name="Ohm R."/>
            <person name="Sun H."/>
            <person name="Tunlid A."/>
            <person name="Henrissat B."/>
            <person name="Grigoriev I.V."/>
            <person name="Hibbett D.S."/>
            <person name="Martin F."/>
        </authorList>
    </citation>
    <scope>NUCLEOTIDE SEQUENCE [LARGE SCALE GENOMIC DNA]</scope>
    <source>
        <strain evidence="5">MAFF 305830</strain>
    </source>
</reference>
<proteinExistence type="inferred from homology"/>
<keyword evidence="2" id="KW-0560">Oxidoreductase</keyword>
<dbReference type="GO" id="GO:0000140">
    <property type="term" value="F:acylglycerone-phosphate reductase (NADP+) activity"/>
    <property type="evidence" value="ECO:0007669"/>
    <property type="project" value="TreeGrafter"/>
</dbReference>
<dbReference type="Pfam" id="PF00106">
    <property type="entry name" value="adh_short"/>
    <property type="match status" value="1"/>
</dbReference>
<dbReference type="EMBL" id="KN824351">
    <property type="protein sequence ID" value="KIM22622.1"/>
    <property type="molecule type" value="Genomic_DNA"/>
</dbReference>
<dbReference type="GO" id="GO:0005811">
    <property type="term" value="C:lipid droplet"/>
    <property type="evidence" value="ECO:0007669"/>
    <property type="project" value="TreeGrafter"/>
</dbReference>
<dbReference type="GO" id="GO:0005783">
    <property type="term" value="C:endoplasmic reticulum"/>
    <property type="evidence" value="ECO:0007669"/>
    <property type="project" value="TreeGrafter"/>
</dbReference>
<dbReference type="PANTHER" id="PTHR44169:SF6">
    <property type="entry name" value="NADPH-DEPENDENT 1-ACYLDIHYDROXYACETONE PHOSPHATE REDUCTASE"/>
    <property type="match status" value="1"/>
</dbReference>
<dbReference type="SUPFAM" id="SSF51735">
    <property type="entry name" value="NAD(P)-binding Rossmann-fold domains"/>
    <property type="match status" value="1"/>
</dbReference>
<dbReference type="GO" id="GO:0019433">
    <property type="term" value="P:triglyceride catabolic process"/>
    <property type="evidence" value="ECO:0007669"/>
    <property type="project" value="TreeGrafter"/>
</dbReference>
<dbReference type="InterPro" id="IPR002347">
    <property type="entry name" value="SDR_fam"/>
</dbReference>
<evidence type="ECO:0000313" key="5">
    <source>
        <dbReference type="Proteomes" id="UP000054097"/>
    </source>
</evidence>
<evidence type="ECO:0000256" key="2">
    <source>
        <dbReference type="ARBA" id="ARBA00023002"/>
    </source>
</evidence>
<dbReference type="AlphaFoldDB" id="A0A0C2WZC9"/>
<evidence type="ECO:0000313" key="4">
    <source>
        <dbReference type="EMBL" id="KIM22622.1"/>
    </source>
</evidence>
<evidence type="ECO:0000256" key="3">
    <source>
        <dbReference type="RuleBase" id="RU000363"/>
    </source>
</evidence>
<dbReference type="HOGENOM" id="CLU_010194_2_9_1"/>